<comment type="caution">
    <text evidence="2">The sequence shown here is derived from an EMBL/GenBank/DDBJ whole genome shotgun (WGS) entry which is preliminary data.</text>
</comment>
<dbReference type="Proteomes" id="UP001595767">
    <property type="component" value="Unassembled WGS sequence"/>
</dbReference>
<sequence length="71" mass="7397">MNSKRAIDTSGATWLRAGTAGEGSSVEVAMLADGYVALRDGKNPGGPVLIFTPSEWSAFTAGVHDGEFDRP</sequence>
<protein>
    <submittedName>
        <fullName evidence="2">DUF397 domain-containing protein</fullName>
    </submittedName>
</protein>
<gene>
    <name evidence="2" type="ORF">ACFOW8_02845</name>
</gene>
<dbReference type="RefSeq" id="WP_378544965.1">
    <property type="nucleotide sequence ID" value="NZ_JBHSBA010000003.1"/>
</dbReference>
<name>A0ABV8KZQ3_9NOCA</name>
<evidence type="ECO:0000259" key="1">
    <source>
        <dbReference type="Pfam" id="PF04149"/>
    </source>
</evidence>
<organism evidence="2 3">
    <name type="scientific">Nocardia rhizosphaerae</name>
    <dbReference type="NCBI Taxonomy" id="1691571"/>
    <lineage>
        <taxon>Bacteria</taxon>
        <taxon>Bacillati</taxon>
        <taxon>Actinomycetota</taxon>
        <taxon>Actinomycetes</taxon>
        <taxon>Mycobacteriales</taxon>
        <taxon>Nocardiaceae</taxon>
        <taxon>Nocardia</taxon>
    </lineage>
</organism>
<dbReference type="Pfam" id="PF04149">
    <property type="entry name" value="DUF397"/>
    <property type="match status" value="1"/>
</dbReference>
<dbReference type="EMBL" id="JBHSBA010000003">
    <property type="protein sequence ID" value="MFC4123865.1"/>
    <property type="molecule type" value="Genomic_DNA"/>
</dbReference>
<evidence type="ECO:0000313" key="2">
    <source>
        <dbReference type="EMBL" id="MFC4123865.1"/>
    </source>
</evidence>
<reference evidence="3" key="1">
    <citation type="journal article" date="2019" name="Int. J. Syst. Evol. Microbiol.">
        <title>The Global Catalogue of Microorganisms (GCM) 10K type strain sequencing project: providing services to taxonomists for standard genome sequencing and annotation.</title>
        <authorList>
            <consortium name="The Broad Institute Genomics Platform"/>
            <consortium name="The Broad Institute Genome Sequencing Center for Infectious Disease"/>
            <person name="Wu L."/>
            <person name="Ma J."/>
        </authorList>
    </citation>
    <scope>NUCLEOTIDE SEQUENCE [LARGE SCALE GENOMIC DNA]</scope>
    <source>
        <strain evidence="3">CGMCC 4.7204</strain>
    </source>
</reference>
<dbReference type="InterPro" id="IPR007278">
    <property type="entry name" value="DUF397"/>
</dbReference>
<proteinExistence type="predicted"/>
<feature type="domain" description="DUF397" evidence="1">
    <location>
        <begin position="13"/>
        <end position="63"/>
    </location>
</feature>
<evidence type="ECO:0000313" key="3">
    <source>
        <dbReference type="Proteomes" id="UP001595767"/>
    </source>
</evidence>
<keyword evidence="3" id="KW-1185">Reference proteome</keyword>
<accession>A0ABV8KZQ3</accession>